<evidence type="ECO:0000313" key="2">
    <source>
        <dbReference type="Proteomes" id="UP001458415"/>
    </source>
</evidence>
<accession>A0ABV1WJG1</accession>
<reference evidence="1 2" key="1">
    <citation type="submission" date="2024-06" db="EMBL/GenBank/DDBJ databases">
        <title>The Natural Products Discovery Center: Release of the First 8490 Sequenced Strains for Exploring Actinobacteria Biosynthetic Diversity.</title>
        <authorList>
            <person name="Kalkreuter E."/>
            <person name="Kautsar S.A."/>
            <person name="Yang D."/>
            <person name="Bader C.D."/>
            <person name="Teijaro C.N."/>
            <person name="Fluegel L."/>
            <person name="Davis C.M."/>
            <person name="Simpson J.R."/>
            <person name="Lauterbach L."/>
            <person name="Steele A.D."/>
            <person name="Gui C."/>
            <person name="Meng S."/>
            <person name="Li G."/>
            <person name="Viehrig K."/>
            <person name="Ye F."/>
            <person name="Su P."/>
            <person name="Kiefer A.F."/>
            <person name="Nichols A."/>
            <person name="Cepeda A.J."/>
            <person name="Yan W."/>
            <person name="Fan B."/>
            <person name="Jiang Y."/>
            <person name="Adhikari A."/>
            <person name="Zheng C.-J."/>
            <person name="Schuster L."/>
            <person name="Cowan T.M."/>
            <person name="Smanski M.J."/>
            <person name="Chevrette M.G."/>
            <person name="De Carvalho L.P.S."/>
            <person name="Shen B."/>
        </authorList>
    </citation>
    <scope>NUCLEOTIDE SEQUENCE [LARGE SCALE GENOMIC DNA]</scope>
    <source>
        <strain evidence="1 2">NPDC000634</strain>
    </source>
</reference>
<name>A0ABV1WJG1_9ACTN</name>
<dbReference type="EMBL" id="JBEPCU010001768">
    <property type="protein sequence ID" value="MER6984335.1"/>
    <property type="molecule type" value="Genomic_DNA"/>
</dbReference>
<feature type="non-terminal residue" evidence="1">
    <location>
        <position position="1"/>
    </location>
</feature>
<sequence length="66" mass="6919">GFLGLQVLACGWFFGWGLGGAVASGTVGSAWGVAAATVSGSAVWWLQLRSALREYQHHTVPEVRTS</sequence>
<organism evidence="1 2">
    <name type="scientific">Streptomyces carpinensis</name>
    <dbReference type="NCBI Taxonomy" id="66369"/>
    <lineage>
        <taxon>Bacteria</taxon>
        <taxon>Bacillati</taxon>
        <taxon>Actinomycetota</taxon>
        <taxon>Actinomycetes</taxon>
        <taxon>Kitasatosporales</taxon>
        <taxon>Streptomycetaceae</taxon>
        <taxon>Streptomyces</taxon>
    </lineage>
</organism>
<protein>
    <recommendedName>
        <fullName evidence="3">MATE family efflux transporter</fullName>
    </recommendedName>
</protein>
<proteinExistence type="predicted"/>
<evidence type="ECO:0008006" key="3">
    <source>
        <dbReference type="Google" id="ProtNLM"/>
    </source>
</evidence>
<gene>
    <name evidence="1" type="ORF">ABT317_47175</name>
</gene>
<evidence type="ECO:0000313" key="1">
    <source>
        <dbReference type="EMBL" id="MER6984335.1"/>
    </source>
</evidence>
<dbReference type="Proteomes" id="UP001458415">
    <property type="component" value="Unassembled WGS sequence"/>
</dbReference>
<comment type="caution">
    <text evidence="1">The sequence shown here is derived from an EMBL/GenBank/DDBJ whole genome shotgun (WGS) entry which is preliminary data.</text>
</comment>
<keyword evidence="2" id="KW-1185">Reference proteome</keyword>